<accession>A0A5N5DCW0</accession>
<evidence type="ECO:0000256" key="1">
    <source>
        <dbReference type="ARBA" id="ARBA00023242"/>
    </source>
</evidence>
<dbReference type="AlphaFoldDB" id="A0A5N5DCW0"/>
<organism evidence="4 5">
    <name type="scientific">Lasiodiplodia theobromae</name>
    <dbReference type="NCBI Taxonomy" id="45133"/>
    <lineage>
        <taxon>Eukaryota</taxon>
        <taxon>Fungi</taxon>
        <taxon>Dikarya</taxon>
        <taxon>Ascomycota</taxon>
        <taxon>Pezizomycotina</taxon>
        <taxon>Dothideomycetes</taxon>
        <taxon>Dothideomycetes incertae sedis</taxon>
        <taxon>Botryosphaeriales</taxon>
        <taxon>Botryosphaeriaceae</taxon>
        <taxon>Lasiodiplodia</taxon>
    </lineage>
</organism>
<feature type="region of interest" description="Disordered" evidence="2">
    <location>
        <begin position="57"/>
        <end position="110"/>
    </location>
</feature>
<keyword evidence="1" id="KW-0539">Nucleus</keyword>
<dbReference type="Proteomes" id="UP000325902">
    <property type="component" value="Unassembled WGS sequence"/>
</dbReference>
<name>A0A5N5DCW0_9PEZI</name>
<feature type="region of interest" description="Disordered" evidence="2">
    <location>
        <begin position="504"/>
        <end position="548"/>
    </location>
</feature>
<proteinExistence type="predicted"/>
<dbReference type="EMBL" id="VCHE01000031">
    <property type="protein sequence ID" value="KAB2575683.1"/>
    <property type="molecule type" value="Genomic_DNA"/>
</dbReference>
<dbReference type="Gene3D" id="4.10.240.10">
    <property type="entry name" value="Zn(2)-C6 fungal-type DNA-binding domain"/>
    <property type="match status" value="1"/>
</dbReference>
<feature type="compositionally biased region" description="Low complexity" evidence="2">
    <location>
        <begin position="82"/>
        <end position="98"/>
    </location>
</feature>
<evidence type="ECO:0000259" key="3">
    <source>
        <dbReference type="PROSITE" id="PS50048"/>
    </source>
</evidence>
<dbReference type="Pfam" id="PF00172">
    <property type="entry name" value="Zn_clus"/>
    <property type="match status" value="1"/>
</dbReference>
<evidence type="ECO:0000256" key="2">
    <source>
        <dbReference type="SAM" id="MobiDB-lite"/>
    </source>
</evidence>
<evidence type="ECO:0000313" key="5">
    <source>
        <dbReference type="Proteomes" id="UP000325902"/>
    </source>
</evidence>
<reference evidence="4 5" key="1">
    <citation type="journal article" date="2019" name="Sci. Rep.">
        <title>A multi-omics analysis of the grapevine pathogen Lasiodiplodia theobromae reveals that temperature affects the expression of virulence- and pathogenicity-related genes.</title>
        <authorList>
            <person name="Felix C."/>
            <person name="Meneses R."/>
            <person name="Goncalves M.F.M."/>
            <person name="Tilleman L."/>
            <person name="Duarte A.S."/>
            <person name="Jorrin-Novo J.V."/>
            <person name="Van de Peer Y."/>
            <person name="Deforce D."/>
            <person name="Van Nieuwerburgh F."/>
            <person name="Esteves A.C."/>
            <person name="Alves A."/>
        </authorList>
    </citation>
    <scope>NUCLEOTIDE SEQUENCE [LARGE SCALE GENOMIC DNA]</scope>
    <source>
        <strain evidence="4 5">LA-SOL3</strain>
    </source>
</reference>
<dbReference type="InterPro" id="IPR053175">
    <property type="entry name" value="DHMBA_Reg_Transcription_Factor"/>
</dbReference>
<dbReference type="SMART" id="SM00066">
    <property type="entry name" value="GAL4"/>
    <property type="match status" value="1"/>
</dbReference>
<dbReference type="Pfam" id="PF11951">
    <property type="entry name" value="Fungal_trans_2"/>
    <property type="match status" value="1"/>
</dbReference>
<gene>
    <name evidence="4" type="primary">WOR2_0</name>
    <name evidence="4" type="ORF">DBV05_g5672</name>
</gene>
<dbReference type="OrthoDB" id="2991872at2759"/>
<dbReference type="InterPro" id="IPR001138">
    <property type="entry name" value="Zn2Cys6_DnaBD"/>
</dbReference>
<protein>
    <submittedName>
        <fullName evidence="4">White-opaque regulator 1</fullName>
    </submittedName>
</protein>
<dbReference type="PROSITE" id="PS50048">
    <property type="entry name" value="ZN2_CY6_FUNGAL_2"/>
    <property type="match status" value="1"/>
</dbReference>
<dbReference type="GO" id="GO:0008270">
    <property type="term" value="F:zinc ion binding"/>
    <property type="evidence" value="ECO:0007669"/>
    <property type="project" value="InterPro"/>
</dbReference>
<sequence>MVYCGPPSRGCETCRKRKIRCDQVPLPDGCTQCSKARRQCPGYRDLQQVLFRNESAKVERRVQRGSQAKKKHDARQQPTPPASASSSSTSPVVIDSSPENGPVEEIGSNSSSNLVIRRPCWTGNAGPSRLNGPSSFLVDDSGPNPNLYALLPSADDRAAGFFFSNFCNYVVFSGDGGGSLAQTGLRADLWQSSIDPHLFTSMKAVGLIGLYRHSHNPEFEKLAWRRYLDAIRVTNEALRNPTVATKDSSLLAVIILGLFESISGRTRQSLEAWENHVNGAAALISLRGRRQLETAVGRRMLMQITSSLLISCLQRDVPFPEPIKEIMLDTTTDNFIDPTNPLYLLRKIMVSVADFRAQWRQGVVWDCRAIVERSRELDNEMTALISALPKSWLYSVVHTSDDPEIVVNGYYHIYPSFWQAQVWNSMRTCRLLLLSMMRRALLAGFARTPPIFDQPQDMQAFAECTATLYQLQAEVQASVPQHIGYLSAVRQRARYSGVYPSSPVTIHADNNSPTPSSSSSSSSTSSPPSSSSSSSSPTSSSSAGSDAPYTRKTMITRLGLLAFPWADFASSPTDDQNDWELASTHLPLVRSYGSSVLLWTLFLVGNQELTTRATQKWAAETCAHIGEAMGLRQANVLADILKEKMEMEAREGVVRGEG</sequence>
<dbReference type="InterPro" id="IPR036864">
    <property type="entry name" value="Zn2-C6_fun-type_DNA-bd_sf"/>
</dbReference>
<comment type="caution">
    <text evidence="4">The sequence shown here is derived from an EMBL/GenBank/DDBJ whole genome shotgun (WGS) entry which is preliminary data.</text>
</comment>
<keyword evidence="5" id="KW-1185">Reference proteome</keyword>
<evidence type="ECO:0000313" key="4">
    <source>
        <dbReference type="EMBL" id="KAB2575683.1"/>
    </source>
</evidence>
<dbReference type="PANTHER" id="PTHR38791:SF5">
    <property type="entry name" value="TRANSCRIPTION FACTOR DBAG-RELATED"/>
    <property type="match status" value="1"/>
</dbReference>
<dbReference type="PANTHER" id="PTHR38791">
    <property type="entry name" value="ZN(II)2CYS6 TRANSCRIPTION FACTOR (EUROFUNG)-RELATED-RELATED"/>
    <property type="match status" value="1"/>
</dbReference>
<dbReference type="PROSITE" id="PS00463">
    <property type="entry name" value="ZN2_CY6_FUNGAL_1"/>
    <property type="match status" value="1"/>
</dbReference>
<dbReference type="SUPFAM" id="SSF57701">
    <property type="entry name" value="Zn2/Cys6 DNA-binding domain"/>
    <property type="match status" value="1"/>
</dbReference>
<dbReference type="InterPro" id="IPR021858">
    <property type="entry name" value="Fun_TF"/>
</dbReference>
<dbReference type="GO" id="GO:0000981">
    <property type="term" value="F:DNA-binding transcription factor activity, RNA polymerase II-specific"/>
    <property type="evidence" value="ECO:0007669"/>
    <property type="project" value="InterPro"/>
</dbReference>
<feature type="domain" description="Zn(2)-C6 fungal-type" evidence="3">
    <location>
        <begin position="10"/>
        <end position="40"/>
    </location>
</feature>
<dbReference type="CDD" id="cd00067">
    <property type="entry name" value="GAL4"/>
    <property type="match status" value="1"/>
</dbReference>
<feature type="compositionally biased region" description="Low complexity" evidence="2">
    <location>
        <begin position="512"/>
        <end position="542"/>
    </location>
</feature>